<dbReference type="InterPro" id="IPR015943">
    <property type="entry name" value="WD40/YVTN_repeat-like_dom_sf"/>
</dbReference>
<dbReference type="GO" id="GO:0005737">
    <property type="term" value="C:cytoplasm"/>
    <property type="evidence" value="ECO:0007669"/>
    <property type="project" value="TreeGrafter"/>
</dbReference>
<dbReference type="Gene3D" id="2.130.10.10">
    <property type="entry name" value="YVTN repeat-like/Quinoprotein amine dehydrogenase"/>
    <property type="match status" value="1"/>
</dbReference>
<dbReference type="Proteomes" id="UP001186944">
    <property type="component" value="Unassembled WGS sequence"/>
</dbReference>
<evidence type="ECO:0000256" key="2">
    <source>
        <dbReference type="ARBA" id="ARBA00022737"/>
    </source>
</evidence>
<dbReference type="Pfam" id="PF00400">
    <property type="entry name" value="WD40"/>
    <property type="match status" value="3"/>
</dbReference>
<dbReference type="PROSITE" id="PS50082">
    <property type="entry name" value="WD_REPEATS_2"/>
    <property type="match status" value="1"/>
</dbReference>
<evidence type="ECO:0000256" key="1">
    <source>
        <dbReference type="ARBA" id="ARBA00022574"/>
    </source>
</evidence>
<evidence type="ECO:0000313" key="4">
    <source>
        <dbReference type="EMBL" id="KAK3107426.1"/>
    </source>
</evidence>
<keyword evidence="2" id="KW-0677">Repeat</keyword>
<reference evidence="4" key="1">
    <citation type="submission" date="2019-08" db="EMBL/GenBank/DDBJ databases">
        <title>The improved chromosome-level genome for the pearl oyster Pinctada fucata martensii using PacBio sequencing and Hi-C.</title>
        <authorList>
            <person name="Zheng Z."/>
        </authorList>
    </citation>
    <scope>NUCLEOTIDE SEQUENCE</scope>
    <source>
        <strain evidence="4">ZZ-2019</strain>
        <tissue evidence="4">Adductor muscle</tissue>
    </source>
</reference>
<dbReference type="InterPro" id="IPR036322">
    <property type="entry name" value="WD40_repeat_dom_sf"/>
</dbReference>
<protein>
    <submittedName>
        <fullName evidence="4">Uncharacterized protein</fullName>
    </submittedName>
</protein>
<dbReference type="PANTHER" id="PTHR15574:SF21">
    <property type="entry name" value="DDB1- AND CUL4-ASSOCIATED FACTOR 8"/>
    <property type="match status" value="1"/>
</dbReference>
<dbReference type="SMART" id="SM00320">
    <property type="entry name" value="WD40"/>
    <property type="match status" value="6"/>
</dbReference>
<sequence length="434" mass="49001">MVQRFNLQYKMEYHEGCVNALHFNRIGTLLASGSDDLNIVLWNWIRNRPALVYDSGHRSNVFQAKFMPFSGDCHVVSCARDGQIRLGELSLTGVCKGTKKLAQHKGAAHKLALELDSPHVFLSCGEDAMVFEVDLRQEKPNKLVQTKENEKKVPLYSINSNPVNSFEFCVGGRDHYISSGLVKKYCPHKLVDSSSKANVTCAVYSYNGTEILGSYNDDDIYSFSNLDSDGAEYIHKYGGHRNNATVKGVNYYGPRSEFVVSGSDCGHIYLWDRETEDIVQFLPGDEGGVINVLEPHPFAPILATSGLDHDVKVWVPTEEEPTQLKNLKKTIRQNRKEREEERLSEPRALEDMIDGHMLYYLMRQIHRARRRVGHFYDASNWVLSLEILFSISSLRFAVWPHCEAKSGLPNNSSMSVCLSVSASLFCLAYGFRSV</sequence>
<keyword evidence="5" id="KW-1185">Reference proteome</keyword>
<dbReference type="EMBL" id="VSWD01000002">
    <property type="protein sequence ID" value="KAK3107426.1"/>
    <property type="molecule type" value="Genomic_DNA"/>
</dbReference>
<name>A0AA88YLQ2_PINIB</name>
<dbReference type="PANTHER" id="PTHR15574">
    <property type="entry name" value="WD REPEAT DOMAIN-CONTAINING FAMILY"/>
    <property type="match status" value="1"/>
</dbReference>
<evidence type="ECO:0000256" key="3">
    <source>
        <dbReference type="PROSITE-ProRule" id="PRU00221"/>
    </source>
</evidence>
<dbReference type="GO" id="GO:0080008">
    <property type="term" value="C:Cul4-RING E3 ubiquitin ligase complex"/>
    <property type="evidence" value="ECO:0007669"/>
    <property type="project" value="TreeGrafter"/>
</dbReference>
<dbReference type="InterPro" id="IPR001680">
    <property type="entry name" value="WD40_rpt"/>
</dbReference>
<dbReference type="PROSITE" id="PS50294">
    <property type="entry name" value="WD_REPEATS_REGION"/>
    <property type="match status" value="1"/>
</dbReference>
<organism evidence="4 5">
    <name type="scientific">Pinctada imbricata</name>
    <name type="common">Atlantic pearl-oyster</name>
    <name type="synonym">Pinctada martensii</name>
    <dbReference type="NCBI Taxonomy" id="66713"/>
    <lineage>
        <taxon>Eukaryota</taxon>
        <taxon>Metazoa</taxon>
        <taxon>Spiralia</taxon>
        <taxon>Lophotrochozoa</taxon>
        <taxon>Mollusca</taxon>
        <taxon>Bivalvia</taxon>
        <taxon>Autobranchia</taxon>
        <taxon>Pteriomorphia</taxon>
        <taxon>Pterioida</taxon>
        <taxon>Pterioidea</taxon>
        <taxon>Pteriidae</taxon>
        <taxon>Pinctada</taxon>
    </lineage>
</organism>
<feature type="repeat" description="WD" evidence="3">
    <location>
        <begin position="11"/>
        <end position="43"/>
    </location>
</feature>
<comment type="caution">
    <text evidence="4">The sequence shown here is derived from an EMBL/GenBank/DDBJ whole genome shotgun (WGS) entry which is preliminary data.</text>
</comment>
<keyword evidence="1 3" id="KW-0853">WD repeat</keyword>
<proteinExistence type="predicted"/>
<gene>
    <name evidence="4" type="ORF">FSP39_014342</name>
</gene>
<evidence type="ECO:0000313" key="5">
    <source>
        <dbReference type="Proteomes" id="UP001186944"/>
    </source>
</evidence>
<dbReference type="SUPFAM" id="SSF50978">
    <property type="entry name" value="WD40 repeat-like"/>
    <property type="match status" value="1"/>
</dbReference>
<accession>A0AA88YLQ2</accession>
<dbReference type="InterPro" id="IPR045151">
    <property type="entry name" value="DCAF8"/>
</dbReference>
<dbReference type="AlphaFoldDB" id="A0AA88YLQ2"/>